<evidence type="ECO:0000256" key="1">
    <source>
        <dbReference type="SAM" id="Phobius"/>
    </source>
</evidence>
<dbReference type="EMBL" id="HBGJ01012022">
    <property type="protein sequence ID" value="CAD9249176.1"/>
    <property type="molecule type" value="Transcribed_RNA"/>
</dbReference>
<sequence length="206" mass="21733">MVFLLSELQGRWLASWRPAGWVPALARLHRASQASQRTLAKADAAAALDAAEAALREKRLLRLTREDGGNRVAAEVLAFHGVLQHAYVVALDLRLQASSSEAHEVCLAVDGTAQVCGLPPAWVPLAPVLAAVCFWLPFPAAKSSEAVLTKTMRSLGFAPAAPPPAPASIVSPQSEFFIFFIAVPAACLMLLVLQSGIVGPPPSGEL</sequence>
<organism evidence="3">
    <name type="scientific">Phaeomonas parva</name>
    <dbReference type="NCBI Taxonomy" id="124430"/>
    <lineage>
        <taxon>Eukaryota</taxon>
        <taxon>Sar</taxon>
        <taxon>Stramenopiles</taxon>
        <taxon>Ochrophyta</taxon>
        <taxon>Pinguiophyceae</taxon>
        <taxon>Pinguiochrysidales</taxon>
        <taxon>Pinguiochrysidaceae</taxon>
        <taxon>Phaeomonas</taxon>
    </lineage>
</organism>
<reference evidence="3" key="1">
    <citation type="submission" date="2021-01" db="EMBL/GenBank/DDBJ databases">
        <authorList>
            <person name="Corre E."/>
            <person name="Pelletier E."/>
            <person name="Niang G."/>
            <person name="Scheremetjew M."/>
            <person name="Finn R."/>
            <person name="Kale V."/>
            <person name="Holt S."/>
            <person name="Cochrane G."/>
            <person name="Meng A."/>
            <person name="Brown T."/>
            <person name="Cohen L."/>
        </authorList>
    </citation>
    <scope>NUCLEOTIDE SEQUENCE</scope>
    <source>
        <strain evidence="3">CCMP2877</strain>
    </source>
</reference>
<feature type="transmembrane region" description="Helical" evidence="1">
    <location>
        <begin position="176"/>
        <end position="197"/>
    </location>
</feature>
<protein>
    <submittedName>
        <fullName evidence="3">Uncharacterized protein</fullName>
    </submittedName>
</protein>
<evidence type="ECO:0000313" key="3">
    <source>
        <dbReference type="EMBL" id="CAD9249177.1"/>
    </source>
</evidence>
<proteinExistence type="predicted"/>
<keyword evidence="1" id="KW-0812">Transmembrane</keyword>
<gene>
    <name evidence="2" type="ORF">PPAR1163_LOCUS7536</name>
    <name evidence="3" type="ORF">PPAR1163_LOCUS7537</name>
</gene>
<dbReference type="AlphaFoldDB" id="A0A6U4EP23"/>
<accession>A0A6U4EP23</accession>
<keyword evidence="1" id="KW-0472">Membrane</keyword>
<keyword evidence="1" id="KW-1133">Transmembrane helix</keyword>
<evidence type="ECO:0000313" key="2">
    <source>
        <dbReference type="EMBL" id="CAD9249176.1"/>
    </source>
</evidence>
<name>A0A6U4EP23_9STRA</name>
<dbReference type="EMBL" id="HBGJ01012023">
    <property type="protein sequence ID" value="CAD9249177.1"/>
    <property type="molecule type" value="Transcribed_RNA"/>
</dbReference>